<evidence type="ECO:0000256" key="2">
    <source>
        <dbReference type="ARBA" id="ARBA00005697"/>
    </source>
</evidence>
<evidence type="ECO:0000256" key="7">
    <source>
        <dbReference type="SAM" id="Phobius"/>
    </source>
</evidence>
<comment type="subcellular location">
    <subcellularLocation>
        <location evidence="1">Endomembrane system</location>
        <topology evidence="1">Multi-pass membrane protein</topology>
    </subcellularLocation>
</comment>
<keyword evidence="5 7" id="KW-1133">Transmembrane helix</keyword>
<feature type="transmembrane region" description="Helical" evidence="7">
    <location>
        <begin position="201"/>
        <end position="219"/>
    </location>
</feature>
<dbReference type="EMBL" id="PHNE01000001">
    <property type="protein sequence ID" value="PPE05745.1"/>
    <property type="molecule type" value="Genomic_DNA"/>
</dbReference>
<feature type="transmembrane region" description="Helical" evidence="7">
    <location>
        <begin position="465"/>
        <end position="483"/>
    </location>
</feature>
<protein>
    <submittedName>
        <fullName evidence="8">Xanthine/uracil permease</fullName>
    </submittedName>
</protein>
<evidence type="ECO:0000313" key="8">
    <source>
        <dbReference type="EMBL" id="PPE05745.1"/>
    </source>
</evidence>
<gene>
    <name evidence="8" type="primary">pbuG</name>
    <name evidence="8" type="ORF">ELUCI_v1c00320</name>
</gene>
<dbReference type="PANTHER" id="PTHR43337:SF1">
    <property type="entry name" value="XANTHINE_URACIL PERMEASE C887.17-RELATED"/>
    <property type="match status" value="1"/>
</dbReference>
<evidence type="ECO:0000313" key="9">
    <source>
        <dbReference type="Proteomes" id="UP000237865"/>
    </source>
</evidence>
<feature type="transmembrane region" description="Helical" evidence="7">
    <location>
        <begin position="425"/>
        <end position="453"/>
    </location>
</feature>
<comment type="caution">
    <text evidence="8">The sequence shown here is derived from an EMBL/GenBank/DDBJ whole genome shotgun (WGS) entry which is preliminary data.</text>
</comment>
<dbReference type="InterPro" id="IPR045018">
    <property type="entry name" value="Azg-like"/>
</dbReference>
<feature type="transmembrane region" description="Helical" evidence="7">
    <location>
        <begin position="370"/>
        <end position="389"/>
    </location>
</feature>
<feature type="transmembrane region" description="Helical" evidence="7">
    <location>
        <begin position="78"/>
        <end position="103"/>
    </location>
</feature>
<dbReference type="GO" id="GO:0012505">
    <property type="term" value="C:endomembrane system"/>
    <property type="evidence" value="ECO:0007669"/>
    <property type="project" value="UniProtKB-SubCell"/>
</dbReference>
<dbReference type="AlphaFoldDB" id="A0A2S5RF34"/>
<dbReference type="Pfam" id="PF00860">
    <property type="entry name" value="Xan_ur_permease"/>
    <property type="match status" value="1"/>
</dbReference>
<keyword evidence="3" id="KW-0813">Transport</keyword>
<comment type="similarity">
    <text evidence="2">Belongs to the nucleobase:cation symporter-2 (NCS2) (TC 2.A.40) family. Azg-like subfamily.</text>
</comment>
<organism evidence="8 9">
    <name type="scientific">Williamsoniiplasma lucivorax</name>
    <dbReference type="NCBI Taxonomy" id="209274"/>
    <lineage>
        <taxon>Bacteria</taxon>
        <taxon>Bacillati</taxon>
        <taxon>Mycoplasmatota</taxon>
        <taxon>Mollicutes</taxon>
        <taxon>Entomoplasmatales</taxon>
        <taxon>Williamsoniiplasma</taxon>
    </lineage>
</organism>
<dbReference type="InterPro" id="IPR006043">
    <property type="entry name" value="NCS2"/>
</dbReference>
<evidence type="ECO:0000256" key="4">
    <source>
        <dbReference type="ARBA" id="ARBA00022692"/>
    </source>
</evidence>
<feature type="transmembrane region" description="Helical" evidence="7">
    <location>
        <begin position="293"/>
        <end position="312"/>
    </location>
</feature>
<dbReference type="PANTHER" id="PTHR43337">
    <property type="entry name" value="XANTHINE/URACIL PERMEASE C887.17-RELATED"/>
    <property type="match status" value="1"/>
</dbReference>
<keyword evidence="6 7" id="KW-0472">Membrane</keyword>
<evidence type="ECO:0000256" key="1">
    <source>
        <dbReference type="ARBA" id="ARBA00004127"/>
    </source>
</evidence>
<dbReference type="GO" id="GO:0005345">
    <property type="term" value="F:purine nucleobase transmembrane transporter activity"/>
    <property type="evidence" value="ECO:0007669"/>
    <property type="project" value="TreeGrafter"/>
</dbReference>
<name>A0A2S5RF34_9MOLU</name>
<proteinExistence type="inferred from homology"/>
<evidence type="ECO:0000256" key="6">
    <source>
        <dbReference type="ARBA" id="ARBA00023136"/>
    </source>
</evidence>
<evidence type="ECO:0000256" key="3">
    <source>
        <dbReference type="ARBA" id="ARBA00022448"/>
    </source>
</evidence>
<feature type="transmembrane region" description="Helical" evidence="7">
    <location>
        <begin position="226"/>
        <end position="244"/>
    </location>
</feature>
<keyword evidence="4 7" id="KW-0812">Transmembrane</keyword>
<accession>A0A2S5RF34</accession>
<feature type="transmembrane region" description="Helical" evidence="7">
    <location>
        <begin position="123"/>
        <end position="147"/>
    </location>
</feature>
<reference evidence="8 9" key="1">
    <citation type="submission" date="2017-11" db="EMBL/GenBank/DDBJ databases">
        <title>Genome sequence of Entomoplasma lucivorax PIPN-2 (ATCC 49196).</title>
        <authorList>
            <person name="Lo W.-S."/>
            <person name="Gasparich G.E."/>
            <person name="Kuo C.-H."/>
        </authorList>
    </citation>
    <scope>NUCLEOTIDE SEQUENCE [LARGE SCALE GENOMIC DNA]</scope>
    <source>
        <strain evidence="8 9">PIPN-2</strain>
    </source>
</reference>
<dbReference type="RefSeq" id="WP_051437312.1">
    <property type="nucleotide sequence ID" value="NZ_PHNE01000001.1"/>
</dbReference>
<dbReference type="STRING" id="1399797.GCA_000518285_00632"/>
<keyword evidence="9" id="KW-1185">Reference proteome</keyword>
<evidence type="ECO:0000256" key="5">
    <source>
        <dbReference type="ARBA" id="ARBA00022989"/>
    </source>
</evidence>
<feature type="transmembrane region" description="Helical" evidence="7">
    <location>
        <begin position="159"/>
        <end position="181"/>
    </location>
</feature>
<dbReference type="Proteomes" id="UP000237865">
    <property type="component" value="Unassembled WGS sequence"/>
</dbReference>
<dbReference type="GO" id="GO:0005886">
    <property type="term" value="C:plasma membrane"/>
    <property type="evidence" value="ECO:0007669"/>
    <property type="project" value="TreeGrafter"/>
</dbReference>
<sequence>MNKKNFKAQKSLQRNYLENSKIAKYFKFSDFKTTFKKEIIGGVSTFLSMIYILSVEPNLLGQAQSISDPTQHMSSGGVFVATAVASFIATLVMGLSANVPIGLAPSMGLNAMFSFNIANQGGIGYEGALIATTLSSLIFCLMSVTKLRATLIRSLPHSIHLAIGVGIGFFIAYVGIVNMGWVQTSPSGLPIANLSDFKMNYPGIILGTAVLFGAIILFYKKFFAPVIVMLLIGFVIVIILANVTDNAAIKHSFGTAKWKDGQWDYSEFHGFVTNLEHTYKQFINPEIWNKPTMYISIFIFIILNFFDATGTLTSVNIEMNRASGLNQEIPPKALVIDAGATVMGSALGVSHMACYTESCVGIMQGARTGLASIVTSCGFLLSLALFPIFKMMPNCLSGAATVFIGTVMIKSVTEIEWSRTEIGLGAFFAILFMVITFSIANGIVMGIIAYSIGAIATKKIKEVHPLVWVLDVVFIVYLVAYAFM</sequence>